<accession>A0A3S5CS33</accession>
<feature type="compositionally biased region" description="Polar residues" evidence="1">
    <location>
        <begin position="10"/>
        <end position="21"/>
    </location>
</feature>
<dbReference type="Proteomes" id="UP000784294">
    <property type="component" value="Unassembled WGS sequence"/>
</dbReference>
<proteinExistence type="predicted"/>
<keyword evidence="3" id="KW-1185">Reference proteome</keyword>
<sequence>MESDALTSDVRASSNATGITFHPTTGDTTFSAHSFFPSSTITYNTLSNTDALANPVSMDVRQFSNPGTGAVTSLTVSSCSPGMDEDTNGSSYSLSYESHHAVSQF</sequence>
<dbReference type="EMBL" id="CAAALY010127860">
    <property type="protein sequence ID" value="VEL31903.1"/>
    <property type="molecule type" value="Genomic_DNA"/>
</dbReference>
<organism evidence="2 3">
    <name type="scientific">Protopolystoma xenopodis</name>
    <dbReference type="NCBI Taxonomy" id="117903"/>
    <lineage>
        <taxon>Eukaryota</taxon>
        <taxon>Metazoa</taxon>
        <taxon>Spiralia</taxon>
        <taxon>Lophotrochozoa</taxon>
        <taxon>Platyhelminthes</taxon>
        <taxon>Monogenea</taxon>
        <taxon>Polyopisthocotylea</taxon>
        <taxon>Polystomatidea</taxon>
        <taxon>Polystomatidae</taxon>
        <taxon>Protopolystoma</taxon>
    </lineage>
</organism>
<reference evidence="2" key="1">
    <citation type="submission" date="2018-11" db="EMBL/GenBank/DDBJ databases">
        <authorList>
            <consortium name="Pathogen Informatics"/>
        </authorList>
    </citation>
    <scope>NUCLEOTIDE SEQUENCE</scope>
</reference>
<evidence type="ECO:0000256" key="1">
    <source>
        <dbReference type="SAM" id="MobiDB-lite"/>
    </source>
</evidence>
<evidence type="ECO:0000313" key="2">
    <source>
        <dbReference type="EMBL" id="VEL31903.1"/>
    </source>
</evidence>
<gene>
    <name evidence="2" type="ORF">PXEA_LOCUS25343</name>
</gene>
<dbReference type="AlphaFoldDB" id="A0A3S5CS33"/>
<comment type="caution">
    <text evidence="2">The sequence shown here is derived from an EMBL/GenBank/DDBJ whole genome shotgun (WGS) entry which is preliminary data.</text>
</comment>
<protein>
    <submittedName>
        <fullName evidence="2">Uncharacterized protein</fullName>
    </submittedName>
</protein>
<name>A0A3S5CS33_9PLAT</name>
<feature type="region of interest" description="Disordered" evidence="1">
    <location>
        <begin position="1"/>
        <end position="21"/>
    </location>
</feature>
<evidence type="ECO:0000313" key="3">
    <source>
        <dbReference type="Proteomes" id="UP000784294"/>
    </source>
</evidence>